<dbReference type="SMART" id="SM00388">
    <property type="entry name" value="HisKA"/>
    <property type="match status" value="1"/>
</dbReference>
<dbReference type="PROSITE" id="PS50109">
    <property type="entry name" value="HIS_KIN"/>
    <property type="match status" value="1"/>
</dbReference>
<dbReference type="GO" id="GO:0005886">
    <property type="term" value="C:plasma membrane"/>
    <property type="evidence" value="ECO:0007669"/>
    <property type="project" value="TreeGrafter"/>
</dbReference>
<evidence type="ECO:0000256" key="6">
    <source>
        <dbReference type="ARBA" id="ARBA00023012"/>
    </source>
</evidence>
<dbReference type="CDD" id="cd00075">
    <property type="entry name" value="HATPase"/>
    <property type="match status" value="1"/>
</dbReference>
<dbReference type="GO" id="GO:0000155">
    <property type="term" value="F:phosphorelay sensor kinase activity"/>
    <property type="evidence" value="ECO:0007669"/>
    <property type="project" value="InterPro"/>
</dbReference>
<dbReference type="Pfam" id="PF02518">
    <property type="entry name" value="HATPase_c"/>
    <property type="match status" value="1"/>
</dbReference>
<dbReference type="CDD" id="cd00082">
    <property type="entry name" value="HisKA"/>
    <property type="match status" value="1"/>
</dbReference>
<feature type="domain" description="Histidine kinase" evidence="8">
    <location>
        <begin position="126"/>
        <end position="344"/>
    </location>
</feature>
<dbReference type="SUPFAM" id="SSF55874">
    <property type="entry name" value="ATPase domain of HSP90 chaperone/DNA topoisomerase II/histidine kinase"/>
    <property type="match status" value="1"/>
</dbReference>
<dbReference type="InterPro" id="IPR050351">
    <property type="entry name" value="BphY/WalK/GraS-like"/>
</dbReference>
<organism evidence="9">
    <name type="scientific">bioreactor metagenome</name>
    <dbReference type="NCBI Taxonomy" id="1076179"/>
    <lineage>
        <taxon>unclassified sequences</taxon>
        <taxon>metagenomes</taxon>
        <taxon>ecological metagenomes</taxon>
    </lineage>
</organism>
<dbReference type="Gene3D" id="3.30.565.10">
    <property type="entry name" value="Histidine kinase-like ATPase, C-terminal domain"/>
    <property type="match status" value="1"/>
</dbReference>
<dbReference type="GO" id="GO:0016036">
    <property type="term" value="P:cellular response to phosphate starvation"/>
    <property type="evidence" value="ECO:0007669"/>
    <property type="project" value="TreeGrafter"/>
</dbReference>
<sequence>MKIKSLTIRIIIFSSLLFIALLTGILVWFKDNFFLPTIVATFVFIFSNYFYVKYTIDREFYDKVRTIYKNIYNYKVSKIDLKHRIKSSKIGLDDVKQEVSDWMDENVKQISNMVALEKYRKEYIGNVAHELKTPIFNIQGYVSTLLDGAMEDSHLTKKYLIRAEAGIDRLIAIVQDLDTITQLELDEVQLQITNFNIAQLIDELIDSFEMKAFDRKVALVFHNLEPAVVQADKSRIRQVLANLIENAIKYSKDENGEVRIKIFDMDDQYLIEVSDKGIGIEEKDIERVFERFYRTDKARSREYGGTGLGLAIVKHIIEAHNQTINVRSTIGQGTVFGFTLKKHVE</sequence>
<evidence type="ECO:0000256" key="2">
    <source>
        <dbReference type="ARBA" id="ARBA00012438"/>
    </source>
</evidence>
<dbReference type="InterPro" id="IPR003594">
    <property type="entry name" value="HATPase_dom"/>
</dbReference>
<proteinExistence type="predicted"/>
<dbReference type="EMBL" id="VSSQ01000051">
    <property type="protein sequence ID" value="MPL70140.1"/>
    <property type="molecule type" value="Genomic_DNA"/>
</dbReference>
<dbReference type="AlphaFoldDB" id="A0A644TTC4"/>
<keyword evidence="5 9" id="KW-0418">Kinase</keyword>
<evidence type="ECO:0000256" key="5">
    <source>
        <dbReference type="ARBA" id="ARBA00022777"/>
    </source>
</evidence>
<keyword evidence="3" id="KW-0597">Phosphoprotein</keyword>
<accession>A0A644TTC4</accession>
<gene>
    <name evidence="9" type="primary">sasA_52</name>
    <name evidence="9" type="ORF">SDC9_15893</name>
</gene>
<comment type="caution">
    <text evidence="9">The sequence shown here is derived from an EMBL/GenBank/DDBJ whole genome shotgun (WGS) entry which is preliminary data.</text>
</comment>
<keyword evidence="7" id="KW-0472">Membrane</keyword>
<dbReference type="PANTHER" id="PTHR45453:SF1">
    <property type="entry name" value="PHOSPHATE REGULON SENSOR PROTEIN PHOR"/>
    <property type="match status" value="1"/>
</dbReference>
<dbReference type="GO" id="GO:0004721">
    <property type="term" value="F:phosphoprotein phosphatase activity"/>
    <property type="evidence" value="ECO:0007669"/>
    <property type="project" value="TreeGrafter"/>
</dbReference>
<reference evidence="9" key="1">
    <citation type="submission" date="2019-08" db="EMBL/GenBank/DDBJ databases">
        <authorList>
            <person name="Kucharzyk K."/>
            <person name="Murdoch R.W."/>
            <person name="Higgins S."/>
            <person name="Loffler F."/>
        </authorList>
    </citation>
    <scope>NUCLEOTIDE SEQUENCE</scope>
</reference>
<evidence type="ECO:0000256" key="7">
    <source>
        <dbReference type="SAM" id="Phobius"/>
    </source>
</evidence>
<dbReference type="SUPFAM" id="SSF47384">
    <property type="entry name" value="Homodimeric domain of signal transducing histidine kinase"/>
    <property type="match status" value="1"/>
</dbReference>
<evidence type="ECO:0000256" key="1">
    <source>
        <dbReference type="ARBA" id="ARBA00000085"/>
    </source>
</evidence>
<dbReference type="SMART" id="SM00387">
    <property type="entry name" value="HATPase_c"/>
    <property type="match status" value="1"/>
</dbReference>
<evidence type="ECO:0000313" key="9">
    <source>
        <dbReference type="EMBL" id="MPL70140.1"/>
    </source>
</evidence>
<dbReference type="InterPro" id="IPR036890">
    <property type="entry name" value="HATPase_C_sf"/>
</dbReference>
<dbReference type="Pfam" id="PF00512">
    <property type="entry name" value="HisKA"/>
    <property type="match status" value="1"/>
</dbReference>
<dbReference type="InterPro" id="IPR036097">
    <property type="entry name" value="HisK_dim/P_sf"/>
</dbReference>
<evidence type="ECO:0000259" key="8">
    <source>
        <dbReference type="PROSITE" id="PS50109"/>
    </source>
</evidence>
<dbReference type="FunFam" id="3.30.565.10:FF:000006">
    <property type="entry name" value="Sensor histidine kinase WalK"/>
    <property type="match status" value="1"/>
</dbReference>
<protein>
    <recommendedName>
        <fullName evidence="2">histidine kinase</fullName>
        <ecNumber evidence="2">2.7.13.3</ecNumber>
    </recommendedName>
</protein>
<keyword evidence="4 9" id="KW-0808">Transferase</keyword>
<keyword evidence="7" id="KW-1133">Transmembrane helix</keyword>
<comment type="catalytic activity">
    <reaction evidence="1">
        <text>ATP + protein L-histidine = ADP + protein N-phospho-L-histidine.</text>
        <dbReference type="EC" id="2.7.13.3"/>
    </reaction>
</comment>
<name>A0A644TTC4_9ZZZZ</name>
<feature type="transmembrane region" description="Helical" evidence="7">
    <location>
        <begin position="7"/>
        <end position="27"/>
    </location>
</feature>
<evidence type="ECO:0000256" key="3">
    <source>
        <dbReference type="ARBA" id="ARBA00022553"/>
    </source>
</evidence>
<keyword evidence="6" id="KW-0902">Two-component regulatory system</keyword>
<dbReference type="InterPro" id="IPR004358">
    <property type="entry name" value="Sig_transdc_His_kin-like_C"/>
</dbReference>
<dbReference type="EC" id="2.7.13.3" evidence="2"/>
<dbReference type="PRINTS" id="PR00344">
    <property type="entry name" value="BCTRLSENSOR"/>
</dbReference>
<evidence type="ECO:0000256" key="4">
    <source>
        <dbReference type="ARBA" id="ARBA00022679"/>
    </source>
</evidence>
<feature type="transmembrane region" description="Helical" evidence="7">
    <location>
        <begin position="33"/>
        <end position="52"/>
    </location>
</feature>
<keyword evidence="7" id="KW-0812">Transmembrane</keyword>
<dbReference type="InterPro" id="IPR003661">
    <property type="entry name" value="HisK_dim/P_dom"/>
</dbReference>
<dbReference type="PANTHER" id="PTHR45453">
    <property type="entry name" value="PHOSPHATE REGULON SENSOR PROTEIN PHOR"/>
    <property type="match status" value="1"/>
</dbReference>
<dbReference type="InterPro" id="IPR005467">
    <property type="entry name" value="His_kinase_dom"/>
</dbReference>
<dbReference type="Gene3D" id="1.10.287.130">
    <property type="match status" value="1"/>
</dbReference>